<evidence type="ECO:0000256" key="5">
    <source>
        <dbReference type="SAM" id="MobiDB-lite"/>
    </source>
</evidence>
<organism evidence="10 11">
    <name type="scientific">Puccinia graminis f. sp. tritici</name>
    <dbReference type="NCBI Taxonomy" id="56615"/>
    <lineage>
        <taxon>Eukaryota</taxon>
        <taxon>Fungi</taxon>
        <taxon>Dikarya</taxon>
        <taxon>Basidiomycota</taxon>
        <taxon>Pucciniomycotina</taxon>
        <taxon>Pucciniomycetes</taxon>
        <taxon>Pucciniales</taxon>
        <taxon>Pucciniaceae</taxon>
        <taxon>Puccinia</taxon>
    </lineage>
</organism>
<evidence type="ECO:0000256" key="7">
    <source>
        <dbReference type="SAM" id="SignalP"/>
    </source>
</evidence>
<keyword evidence="6" id="KW-0812">Transmembrane</keyword>
<feature type="binding site" evidence="4">
    <location>
        <position position="566"/>
    </location>
    <ligand>
        <name>Zn(2+)</name>
        <dbReference type="ChEBI" id="CHEBI:29105"/>
        <note>catalytic</note>
    </ligand>
</feature>
<feature type="transmembrane region" description="Helical" evidence="6">
    <location>
        <begin position="831"/>
        <end position="856"/>
    </location>
</feature>
<dbReference type="PROSITE" id="PS50215">
    <property type="entry name" value="ADAM_MEPRO"/>
    <property type="match status" value="1"/>
</dbReference>
<dbReference type="GO" id="GO:0046872">
    <property type="term" value="F:metal ion binding"/>
    <property type="evidence" value="ECO:0007669"/>
    <property type="project" value="UniProtKB-KW"/>
</dbReference>
<name>A0A5B0RWS6_PUCGR</name>
<dbReference type="SUPFAM" id="SSF57552">
    <property type="entry name" value="Blood coagulation inhibitor (disintegrin)"/>
    <property type="match status" value="1"/>
</dbReference>
<dbReference type="AlphaFoldDB" id="A0A5B0RWS6"/>
<feature type="signal peptide" evidence="7">
    <location>
        <begin position="1"/>
        <end position="25"/>
    </location>
</feature>
<dbReference type="FunFam" id="4.10.70.10:FF:000003">
    <property type="entry name" value="Disintegrin and metalloproteinase domain-containing protein 17"/>
    <property type="match status" value="1"/>
</dbReference>
<accession>A0A5B0RWS6</accession>
<dbReference type="PANTHER" id="PTHR45702">
    <property type="entry name" value="ADAM10/ADAM17 METALLOPEPTIDASE FAMILY MEMBER"/>
    <property type="match status" value="1"/>
</dbReference>
<evidence type="ECO:0000256" key="1">
    <source>
        <dbReference type="ARBA" id="ARBA00023157"/>
    </source>
</evidence>
<dbReference type="SMART" id="SM00050">
    <property type="entry name" value="DISIN"/>
    <property type="match status" value="1"/>
</dbReference>
<comment type="caution">
    <text evidence="4">Lacks conserved residue(s) required for the propagation of feature annotation.</text>
</comment>
<dbReference type="GO" id="GO:0006509">
    <property type="term" value="P:membrane protein ectodomain proteolysis"/>
    <property type="evidence" value="ECO:0007669"/>
    <property type="project" value="TreeGrafter"/>
</dbReference>
<feature type="compositionally biased region" description="Pro residues" evidence="5">
    <location>
        <begin position="882"/>
        <end position="892"/>
    </location>
</feature>
<comment type="function">
    <text evidence="2">Probable zinc protease.</text>
</comment>
<dbReference type="Pfam" id="PF13688">
    <property type="entry name" value="Reprolysin_5"/>
    <property type="match status" value="1"/>
</dbReference>
<dbReference type="Proteomes" id="UP000325313">
    <property type="component" value="Unassembled WGS sequence"/>
</dbReference>
<keyword evidence="4" id="KW-0862">Zinc</keyword>
<proteinExistence type="predicted"/>
<evidence type="ECO:0000259" key="9">
    <source>
        <dbReference type="PROSITE" id="PS50215"/>
    </source>
</evidence>
<feature type="active site" evidence="4">
    <location>
        <position position="563"/>
    </location>
</feature>
<dbReference type="InterPro" id="IPR024079">
    <property type="entry name" value="MetalloPept_cat_dom_sf"/>
</dbReference>
<evidence type="ECO:0000313" key="10">
    <source>
        <dbReference type="EMBL" id="KAA1130461.1"/>
    </source>
</evidence>
<dbReference type="SUPFAM" id="SSF55486">
    <property type="entry name" value="Metalloproteases ('zincins'), catalytic domain"/>
    <property type="match status" value="1"/>
</dbReference>
<feature type="chain" id="PRO_5022703240" description="Disintegrin and metalloproteinase domain-containing protein B" evidence="7">
    <location>
        <begin position="26"/>
        <end position="909"/>
    </location>
</feature>
<dbReference type="GO" id="GO:0004222">
    <property type="term" value="F:metalloendopeptidase activity"/>
    <property type="evidence" value="ECO:0007669"/>
    <property type="project" value="InterPro"/>
</dbReference>
<reference evidence="10 11" key="1">
    <citation type="submission" date="2019-05" db="EMBL/GenBank/DDBJ databases">
        <title>Emergence of the Ug99 lineage of the wheat stem rust pathogen through somatic hybridization.</title>
        <authorList>
            <person name="Li F."/>
            <person name="Upadhyaya N.M."/>
            <person name="Sperschneider J."/>
            <person name="Matny O."/>
            <person name="Nguyen-Phuc H."/>
            <person name="Mago R."/>
            <person name="Raley C."/>
            <person name="Miller M.E."/>
            <person name="Silverstein K.A.T."/>
            <person name="Henningsen E."/>
            <person name="Hirsch C.D."/>
            <person name="Visser B."/>
            <person name="Pretorius Z.A."/>
            <person name="Steffenson B.J."/>
            <person name="Schwessinger B."/>
            <person name="Dodds P.N."/>
            <person name="Figueroa M."/>
        </authorList>
    </citation>
    <scope>NUCLEOTIDE SEQUENCE [LARGE SCALE GENOMIC DNA]</scope>
    <source>
        <strain evidence="10 11">Ug99</strain>
    </source>
</reference>
<dbReference type="InterPro" id="IPR001590">
    <property type="entry name" value="Peptidase_M12B"/>
</dbReference>
<keyword evidence="6" id="KW-0472">Membrane</keyword>
<dbReference type="GO" id="GO:0005886">
    <property type="term" value="C:plasma membrane"/>
    <property type="evidence" value="ECO:0007669"/>
    <property type="project" value="TreeGrafter"/>
</dbReference>
<feature type="binding site" evidence="4">
    <location>
        <position position="562"/>
    </location>
    <ligand>
        <name>Zn(2+)</name>
        <dbReference type="ChEBI" id="CHEBI:29105"/>
        <note>catalytic</note>
    </ligand>
</feature>
<keyword evidence="6" id="KW-1133">Transmembrane helix</keyword>
<dbReference type="Pfam" id="PF00200">
    <property type="entry name" value="Disintegrin"/>
    <property type="match status" value="1"/>
</dbReference>
<evidence type="ECO:0000256" key="3">
    <source>
        <dbReference type="ARBA" id="ARBA00074021"/>
    </source>
</evidence>
<dbReference type="InterPro" id="IPR036436">
    <property type="entry name" value="Disintegrin_dom_sf"/>
</dbReference>
<evidence type="ECO:0000259" key="8">
    <source>
        <dbReference type="PROSITE" id="PS50214"/>
    </source>
</evidence>
<dbReference type="Gene3D" id="4.10.70.10">
    <property type="entry name" value="Disintegrin domain"/>
    <property type="match status" value="1"/>
</dbReference>
<evidence type="ECO:0000313" key="11">
    <source>
        <dbReference type="Proteomes" id="UP000325313"/>
    </source>
</evidence>
<gene>
    <name evidence="10" type="ORF">PGTUg99_022585</name>
</gene>
<dbReference type="Gene3D" id="3.40.390.10">
    <property type="entry name" value="Collagenase (Catalytic Domain)"/>
    <property type="match status" value="1"/>
</dbReference>
<dbReference type="PANTHER" id="PTHR45702:SF2">
    <property type="entry name" value="KUZBANIAN, ISOFORM A"/>
    <property type="match status" value="1"/>
</dbReference>
<dbReference type="PROSITE" id="PS50214">
    <property type="entry name" value="DISINTEGRIN_2"/>
    <property type="match status" value="1"/>
</dbReference>
<sequence>MLYNLILTLYSVFFQFLQLTTHLHAHSSPPPPILTVRHVSAGSLQLLPRLLSPPSQRTTHNSILKRSQSIPTPDQLRYDDTILLKFAIPTSTGSHQQQQQQNKNPSMIADPDQPLQWFTLSLRPTQNLIHPNAKIIYSSTHPTTLQTTSTQSPLLNQDVLAYSGWSIDPDHIQSWWDEEHASVDRPSPEWASAYQDHRVRGWARILIHQTSDMESHDDLHQLIFEGSFEHDNQLWHIKPLESFQRIRTHSDSDPLPWQAHPTGGLVVWRESDHAPNPDEIVASSCAHDQLSFNSNPQHAVYHAPQPPSSSQQIQFNPPSSFSLASMTSFLDHLLGMPSYRPAQSPSADINFNQSSRLVPPPSNTKTRTLHRRQSMTNDITWLGNSTTSSNFINSIGSTMGCPIGSRVVFIGVAADCTYVSKYKTQDAARMAILNNVNSVSAIYQRTFNVSIGVVELNVQSPECPASPKADALWNVACPGSGTGGLDLNRRLSVFSDWRGKKGGGDGAGLWHLMSDCSSGSEVGVAWLGQLCEVESQTSNTGQVTSGTGVTAATTNEWQVMAHEIGHNFGAIHDCASGCGLSDACCPQSQSSCNSNGNFLMSPVATKNTTNFSPCSIGNICTTLHSTVNTSCLVTPGRRAVISLQQCGNGIVEPGEDCDPGQNTNSSCCDPRTCKFRAGAVCDPLNGPCCQSDCQFASSQQVCRPSANAECDQEERCSGSDVHCPDDKFVANGKDCGPSGMGLKCAAGMCTSRDEQCKAQGTMLSLTKACPVGATMDCKIACVDPTGRADCIVLSTNFVDGSECGYGGRCVGGNCKAGSIKDTAESWFKSNLAISIPIAIVAGLLGLMFLLMIFRCLRDCATRSSSRPQYAPPIAPVPRIIPTHPPPTQPPHPSQRNWIDPTVYNGPVRV</sequence>
<feature type="binding site" evidence="4">
    <location>
        <position position="572"/>
    </location>
    <ligand>
        <name>Zn(2+)</name>
        <dbReference type="ChEBI" id="CHEBI:29105"/>
        <note>catalytic</note>
    </ligand>
</feature>
<dbReference type="EMBL" id="VDEP01000109">
    <property type="protein sequence ID" value="KAA1130461.1"/>
    <property type="molecule type" value="Genomic_DNA"/>
</dbReference>
<feature type="domain" description="Peptidase M12B" evidence="9">
    <location>
        <begin position="406"/>
        <end position="635"/>
    </location>
</feature>
<dbReference type="InterPro" id="IPR051489">
    <property type="entry name" value="ADAM_Metalloproteinase"/>
</dbReference>
<feature type="region of interest" description="Disordered" evidence="5">
    <location>
        <begin position="863"/>
        <end position="909"/>
    </location>
</feature>
<evidence type="ECO:0000256" key="6">
    <source>
        <dbReference type="SAM" id="Phobius"/>
    </source>
</evidence>
<feature type="region of interest" description="Disordered" evidence="5">
    <location>
        <begin position="351"/>
        <end position="370"/>
    </location>
</feature>
<keyword evidence="1" id="KW-1015">Disulfide bond</keyword>
<comment type="caution">
    <text evidence="10">The sequence shown here is derived from an EMBL/GenBank/DDBJ whole genome shotgun (WGS) entry which is preliminary data.</text>
</comment>
<dbReference type="InterPro" id="IPR001762">
    <property type="entry name" value="Disintegrin_dom"/>
</dbReference>
<feature type="domain" description="Disintegrin" evidence="8">
    <location>
        <begin position="643"/>
        <end position="731"/>
    </location>
</feature>
<feature type="region of interest" description="Disordered" evidence="5">
    <location>
        <begin position="296"/>
        <end position="315"/>
    </location>
</feature>
<evidence type="ECO:0000256" key="4">
    <source>
        <dbReference type="PROSITE-ProRule" id="PRU00276"/>
    </source>
</evidence>
<keyword evidence="7" id="KW-0732">Signal</keyword>
<protein>
    <recommendedName>
        <fullName evidence="3">Disintegrin and metalloproteinase domain-containing protein B</fullName>
    </recommendedName>
</protein>
<evidence type="ECO:0000256" key="2">
    <source>
        <dbReference type="ARBA" id="ARBA00056552"/>
    </source>
</evidence>
<keyword evidence="4" id="KW-0479">Metal-binding</keyword>